<feature type="compositionally biased region" description="Polar residues" evidence="1">
    <location>
        <begin position="22"/>
        <end position="31"/>
    </location>
</feature>
<dbReference type="EMBL" id="UYYB01006341">
    <property type="protein sequence ID" value="VDM67729.1"/>
    <property type="molecule type" value="Genomic_DNA"/>
</dbReference>
<dbReference type="OrthoDB" id="2649at2759"/>
<evidence type="ECO:0000313" key="3">
    <source>
        <dbReference type="Proteomes" id="UP000270094"/>
    </source>
</evidence>
<reference evidence="2 3" key="1">
    <citation type="submission" date="2018-11" db="EMBL/GenBank/DDBJ databases">
        <authorList>
            <consortium name="Pathogen Informatics"/>
        </authorList>
    </citation>
    <scope>NUCLEOTIDE SEQUENCE [LARGE SCALE GENOMIC DNA]</scope>
</reference>
<sequence>MSLHSSVLQANKPKIPPPPPTNGSSNQMNGNHETTALDFEPFILILPLPKRAQGMKCRKSNCCRLLLVPAEARPSRRVGDVASARPVELWPPVSWNQDRQVFPLLSHCRLSSPQIDSDDYIDVFSWLVMFVAWIYRWFSPAHPGRGDVIAELSSTSPVSEESQALRSRSASLNSFKSSTQADIQDFGCGEISPKSNGVIAAQKSPNGQQYKPRPLQFGIPAICSRFNSILFGPSWNDYTTDDDQSIIIENVRLPHKHSSAGEDQLELDNWACNEKDGFVEHQISVVFAPCFSNELETTVLLPASCSMPGLTGRVRSVDNTLLHTSFTVPLRSESNQEDFSDCYSCMDGESFISSNDLPYSEISAEQNSPLSDECTTTAFLTLPLPRRDVENTTPNGNTIMKKSKTEDNCFQGIATMLF</sequence>
<keyword evidence="3" id="KW-1185">Reference proteome</keyword>
<evidence type="ECO:0000313" key="2">
    <source>
        <dbReference type="EMBL" id="VDM67729.1"/>
    </source>
</evidence>
<proteinExistence type="predicted"/>
<evidence type="ECO:0000256" key="1">
    <source>
        <dbReference type="SAM" id="MobiDB-lite"/>
    </source>
</evidence>
<accession>A0A3P7ILE8</accession>
<protein>
    <submittedName>
        <fullName evidence="2">Uncharacterized protein</fullName>
    </submittedName>
</protein>
<feature type="region of interest" description="Disordered" evidence="1">
    <location>
        <begin position="1"/>
        <end position="31"/>
    </location>
</feature>
<dbReference type="Proteomes" id="UP000270094">
    <property type="component" value="Unassembled WGS sequence"/>
</dbReference>
<organism evidence="2 3">
    <name type="scientific">Strongylus vulgaris</name>
    <name type="common">Blood worm</name>
    <dbReference type="NCBI Taxonomy" id="40348"/>
    <lineage>
        <taxon>Eukaryota</taxon>
        <taxon>Metazoa</taxon>
        <taxon>Ecdysozoa</taxon>
        <taxon>Nematoda</taxon>
        <taxon>Chromadorea</taxon>
        <taxon>Rhabditida</taxon>
        <taxon>Rhabditina</taxon>
        <taxon>Rhabditomorpha</taxon>
        <taxon>Strongyloidea</taxon>
        <taxon>Strongylidae</taxon>
        <taxon>Strongylus</taxon>
    </lineage>
</organism>
<gene>
    <name evidence="2" type="ORF">SVUK_LOCUS2727</name>
</gene>
<dbReference type="AlphaFoldDB" id="A0A3P7ILE8"/>
<name>A0A3P7ILE8_STRVU</name>